<dbReference type="RefSeq" id="WP_011398217.1">
    <property type="nucleotide sequence ID" value="NC_007645.1"/>
</dbReference>
<keyword evidence="3" id="KW-0378">Hydrolase</keyword>
<evidence type="ECO:0000256" key="2">
    <source>
        <dbReference type="ARBA" id="ARBA00022723"/>
    </source>
</evidence>
<feature type="binding site" evidence="4">
    <location>
        <position position="92"/>
    </location>
    <ligand>
        <name>a divalent metal cation</name>
        <dbReference type="ChEBI" id="CHEBI:60240"/>
        <label>1</label>
    </ligand>
</feature>
<dbReference type="InterPro" id="IPR001130">
    <property type="entry name" value="TatD-like"/>
</dbReference>
<dbReference type="HOGENOM" id="CLU_031506_1_2_6"/>
<dbReference type="KEGG" id="hch:HCH_04446"/>
<dbReference type="PIRSF" id="PIRSF005902">
    <property type="entry name" value="DNase_TatD"/>
    <property type="match status" value="1"/>
</dbReference>
<keyword evidence="2 4" id="KW-0479">Metal-binding</keyword>
<evidence type="ECO:0000256" key="3">
    <source>
        <dbReference type="ARBA" id="ARBA00022801"/>
    </source>
</evidence>
<name>Q2SDX4_HAHCH</name>
<accession>Q2SDX4</accession>
<comment type="similarity">
    <text evidence="1">Belongs to the metallo-dependent hydrolases superfamily. TatD-type hydrolase family.</text>
</comment>
<dbReference type="GO" id="GO:0016788">
    <property type="term" value="F:hydrolase activity, acting on ester bonds"/>
    <property type="evidence" value="ECO:0007669"/>
    <property type="project" value="InterPro"/>
</dbReference>
<feature type="binding site" evidence="4">
    <location>
        <position position="128"/>
    </location>
    <ligand>
        <name>a divalent metal cation</name>
        <dbReference type="ChEBI" id="CHEBI:60240"/>
        <label>2</label>
    </ligand>
</feature>
<dbReference type="OrthoDB" id="9810005at2"/>
<dbReference type="GO" id="GO:0046872">
    <property type="term" value="F:metal ion binding"/>
    <property type="evidence" value="ECO:0007669"/>
    <property type="project" value="UniProtKB-KW"/>
</dbReference>
<gene>
    <name evidence="5" type="ordered locus">HCH_04446</name>
</gene>
<dbReference type="Pfam" id="PF01026">
    <property type="entry name" value="TatD_DNase"/>
    <property type="match status" value="1"/>
</dbReference>
<dbReference type="SUPFAM" id="SSF51556">
    <property type="entry name" value="Metallo-dependent hydrolases"/>
    <property type="match status" value="1"/>
</dbReference>
<dbReference type="CDD" id="cd01310">
    <property type="entry name" value="TatD_DNAse"/>
    <property type="match status" value="1"/>
</dbReference>
<dbReference type="InterPro" id="IPR018228">
    <property type="entry name" value="DNase_TatD-rel_CS"/>
</dbReference>
<dbReference type="Proteomes" id="UP000000238">
    <property type="component" value="Chromosome"/>
</dbReference>
<dbReference type="EMBL" id="CP000155">
    <property type="protein sequence ID" value="ABC31150.1"/>
    <property type="molecule type" value="Genomic_DNA"/>
</dbReference>
<keyword evidence="6" id="KW-1185">Reference proteome</keyword>
<dbReference type="PROSITE" id="PS01091">
    <property type="entry name" value="TATD_3"/>
    <property type="match status" value="1"/>
</dbReference>
<evidence type="ECO:0000313" key="6">
    <source>
        <dbReference type="Proteomes" id="UP000000238"/>
    </source>
</evidence>
<dbReference type="AlphaFoldDB" id="Q2SDX4"/>
<dbReference type="FunFam" id="3.20.20.140:FF:000005">
    <property type="entry name" value="TatD family hydrolase"/>
    <property type="match status" value="1"/>
</dbReference>
<protein>
    <submittedName>
        <fullName evidence="5">Mg-dependent DNase</fullName>
    </submittedName>
</protein>
<evidence type="ECO:0000313" key="5">
    <source>
        <dbReference type="EMBL" id="ABC31150.1"/>
    </source>
</evidence>
<dbReference type="STRING" id="349521.HCH_04446"/>
<evidence type="ECO:0000256" key="4">
    <source>
        <dbReference type="PIRSR" id="PIRSR005902-1"/>
    </source>
</evidence>
<dbReference type="PANTHER" id="PTHR46124">
    <property type="entry name" value="D-AMINOACYL-TRNA DEACYLASE"/>
    <property type="match status" value="1"/>
</dbReference>
<dbReference type="PANTHER" id="PTHR46124:SF2">
    <property type="entry name" value="D-AMINOACYL-TRNA DEACYLASE"/>
    <property type="match status" value="1"/>
</dbReference>
<reference evidence="5 6" key="1">
    <citation type="journal article" date="2005" name="Nucleic Acids Res.">
        <title>Genomic blueprint of Hahella chejuensis, a marine microbe producing an algicidal agent.</title>
        <authorList>
            <person name="Jeong H."/>
            <person name="Yim J.H."/>
            <person name="Lee C."/>
            <person name="Choi S.-H."/>
            <person name="Park Y.K."/>
            <person name="Yoon S.H."/>
            <person name="Hur C.-G."/>
            <person name="Kang H.-Y."/>
            <person name="Kim D."/>
            <person name="Lee H.H."/>
            <person name="Park K.H."/>
            <person name="Park S.-H."/>
            <person name="Park H.-S."/>
            <person name="Lee H.K."/>
            <person name="Oh T.K."/>
            <person name="Kim J.F."/>
        </authorList>
    </citation>
    <scope>NUCLEOTIDE SEQUENCE [LARGE SCALE GENOMIC DNA]</scope>
    <source>
        <strain evidence="5 6">KCTC 2396</strain>
    </source>
</reference>
<evidence type="ECO:0000256" key="1">
    <source>
        <dbReference type="ARBA" id="ARBA00009275"/>
    </source>
</evidence>
<dbReference type="GO" id="GO:0005829">
    <property type="term" value="C:cytosol"/>
    <property type="evidence" value="ECO:0007669"/>
    <property type="project" value="TreeGrafter"/>
</dbReference>
<organism evidence="5 6">
    <name type="scientific">Hahella chejuensis (strain KCTC 2396)</name>
    <dbReference type="NCBI Taxonomy" id="349521"/>
    <lineage>
        <taxon>Bacteria</taxon>
        <taxon>Pseudomonadati</taxon>
        <taxon>Pseudomonadota</taxon>
        <taxon>Gammaproteobacteria</taxon>
        <taxon>Oceanospirillales</taxon>
        <taxon>Hahellaceae</taxon>
        <taxon>Hahella</taxon>
    </lineage>
</organism>
<dbReference type="InterPro" id="IPR032466">
    <property type="entry name" value="Metal_Hydrolase"/>
</dbReference>
<proteinExistence type="inferred from homology"/>
<sequence length="260" mass="29525">MFDIGVNLTNGRYKGKLQQLLDDSRNHGVAGMVAIGTSVKESLASAKIAADHPGYVFATAGVHPHDAKTLDQEGLKTLKSLLQQPHVVALGEMGLDFNRNFSTPEDQEWAFTAQLDLNRDFQKPLYLHERDAYTRQMEILKAHRSCFEHGVTHCFTGTREALFGYLDLGLHIGVTGWICDERRAGDLVNLVKEIPRDRLLVETDSPFLMPRSIKLRPRNNTNFPWFVREVIRIVALYRGETEEDVRNYTAENARRLFQTG</sequence>
<dbReference type="Gene3D" id="3.20.20.140">
    <property type="entry name" value="Metal-dependent hydrolases"/>
    <property type="match status" value="1"/>
</dbReference>
<feature type="binding site" evidence="4">
    <location>
        <position position="153"/>
    </location>
    <ligand>
        <name>a divalent metal cation</name>
        <dbReference type="ChEBI" id="CHEBI:60240"/>
        <label>2</label>
    </ligand>
</feature>
<dbReference type="eggNOG" id="COG0084">
    <property type="taxonomic scope" value="Bacteria"/>
</dbReference>
<feature type="binding site" evidence="4">
    <location>
        <position position="204"/>
    </location>
    <ligand>
        <name>a divalent metal cation</name>
        <dbReference type="ChEBI" id="CHEBI:60240"/>
        <label>1</label>
    </ligand>
</feature>